<evidence type="ECO:0000256" key="4">
    <source>
        <dbReference type="ARBA" id="ARBA00023136"/>
    </source>
</evidence>
<evidence type="ECO:0000256" key="1">
    <source>
        <dbReference type="ARBA" id="ARBA00004141"/>
    </source>
</evidence>
<evidence type="ECO:0000256" key="2">
    <source>
        <dbReference type="ARBA" id="ARBA00022692"/>
    </source>
</evidence>
<comment type="subcellular location">
    <subcellularLocation>
        <location evidence="1">Membrane</location>
        <topology evidence="1">Multi-pass membrane protein</topology>
    </subcellularLocation>
</comment>
<feature type="transmembrane region" description="Helical" evidence="6">
    <location>
        <begin position="242"/>
        <end position="265"/>
    </location>
</feature>
<dbReference type="FunFam" id="1.20.1250.20:FF:000011">
    <property type="entry name" value="MFS multidrug transporter, putative"/>
    <property type="match status" value="1"/>
</dbReference>
<evidence type="ECO:0000313" key="10">
    <source>
        <dbReference type="Proteomes" id="UP000641853"/>
    </source>
</evidence>
<evidence type="ECO:0000259" key="7">
    <source>
        <dbReference type="PROSITE" id="PS50850"/>
    </source>
</evidence>
<dbReference type="InterPro" id="IPR011701">
    <property type="entry name" value="MFS"/>
</dbReference>
<evidence type="ECO:0000256" key="6">
    <source>
        <dbReference type="SAM" id="Phobius"/>
    </source>
</evidence>
<dbReference type="CDD" id="cd17323">
    <property type="entry name" value="MFS_Tpo1_MDR_like"/>
    <property type="match status" value="1"/>
</dbReference>
<feature type="region of interest" description="Disordered" evidence="5">
    <location>
        <begin position="1"/>
        <end position="39"/>
    </location>
</feature>
<evidence type="ECO:0000313" key="8">
    <source>
        <dbReference type="EMBL" id="KAF7163144.1"/>
    </source>
</evidence>
<organism evidence="9 10">
    <name type="scientific">Aspergillus felis</name>
    <dbReference type="NCBI Taxonomy" id="1287682"/>
    <lineage>
        <taxon>Eukaryota</taxon>
        <taxon>Fungi</taxon>
        <taxon>Dikarya</taxon>
        <taxon>Ascomycota</taxon>
        <taxon>Pezizomycotina</taxon>
        <taxon>Eurotiomycetes</taxon>
        <taxon>Eurotiomycetidae</taxon>
        <taxon>Eurotiales</taxon>
        <taxon>Aspergillaceae</taxon>
        <taxon>Aspergillus</taxon>
        <taxon>Aspergillus subgen. Fumigati</taxon>
    </lineage>
</organism>
<keyword evidence="3 6" id="KW-1133">Transmembrane helix</keyword>
<dbReference type="PANTHER" id="PTHR23502">
    <property type="entry name" value="MAJOR FACILITATOR SUPERFAMILY"/>
    <property type="match status" value="1"/>
</dbReference>
<dbReference type="GO" id="GO:0022857">
    <property type="term" value="F:transmembrane transporter activity"/>
    <property type="evidence" value="ECO:0007669"/>
    <property type="project" value="InterPro"/>
</dbReference>
<evidence type="ECO:0000256" key="5">
    <source>
        <dbReference type="SAM" id="MobiDB-lite"/>
    </source>
</evidence>
<feature type="compositionally biased region" description="Polar residues" evidence="5">
    <location>
        <begin position="1"/>
        <end position="10"/>
    </location>
</feature>
<reference evidence="9" key="1">
    <citation type="submission" date="2020-06" db="EMBL/GenBank/DDBJ databases">
        <title>Draft genome sequences of strains closely related to Aspergillus parafelis and Aspergillus hiratsukae.</title>
        <authorList>
            <person name="Dos Santos R.A.C."/>
            <person name="Rivero-Menendez O."/>
            <person name="Steenwyk J.L."/>
            <person name="Mead M.E."/>
            <person name="Goldman G.H."/>
            <person name="Alastruey-Izquierdo A."/>
            <person name="Rokas A."/>
        </authorList>
    </citation>
    <scope>NUCLEOTIDE SEQUENCE</scope>
    <source>
        <strain evidence="8">CNM-CM5623</strain>
        <strain evidence="9">CNM-CM7691</strain>
    </source>
</reference>
<proteinExistence type="predicted"/>
<comment type="caution">
    <text evidence="9">The sequence shown here is derived from an EMBL/GenBank/DDBJ whole genome shotgun (WGS) entry which is preliminary data.</text>
</comment>
<dbReference type="GO" id="GO:0016020">
    <property type="term" value="C:membrane"/>
    <property type="evidence" value="ECO:0007669"/>
    <property type="project" value="UniProtKB-SubCell"/>
</dbReference>
<keyword evidence="4 6" id="KW-0472">Membrane</keyword>
<feature type="transmembrane region" description="Helical" evidence="6">
    <location>
        <begin position="492"/>
        <end position="515"/>
    </location>
</feature>
<feature type="transmembrane region" description="Helical" evidence="6">
    <location>
        <begin position="215"/>
        <end position="236"/>
    </location>
</feature>
<feature type="transmembrane region" description="Helical" evidence="6">
    <location>
        <begin position="319"/>
        <end position="338"/>
    </location>
</feature>
<protein>
    <recommendedName>
        <fullName evidence="7">Major facilitator superfamily (MFS) profile domain-containing protein</fullName>
    </recommendedName>
</protein>
<evidence type="ECO:0000313" key="9">
    <source>
        <dbReference type="EMBL" id="KAF7176877.1"/>
    </source>
</evidence>
<feature type="transmembrane region" description="Helical" evidence="6">
    <location>
        <begin position="457"/>
        <end position="480"/>
    </location>
</feature>
<accession>A0A8H6V3S3</accession>
<feature type="transmembrane region" description="Helical" evidence="6">
    <location>
        <begin position="88"/>
        <end position="112"/>
    </location>
</feature>
<name>A0A8H6V3S3_9EURO</name>
<feature type="transmembrane region" description="Helical" evidence="6">
    <location>
        <begin position="399"/>
        <end position="418"/>
    </location>
</feature>
<dbReference type="Pfam" id="PF07690">
    <property type="entry name" value="MFS_1"/>
    <property type="match status" value="1"/>
</dbReference>
<dbReference type="Gene3D" id="1.20.1250.20">
    <property type="entry name" value="MFS general substrate transporter like domains"/>
    <property type="match status" value="1"/>
</dbReference>
<dbReference type="OrthoDB" id="6770063at2759"/>
<keyword evidence="10" id="KW-1185">Reference proteome</keyword>
<dbReference type="EMBL" id="JACBAE010001346">
    <property type="protein sequence ID" value="KAF7163144.1"/>
    <property type="molecule type" value="Genomic_DNA"/>
</dbReference>
<dbReference type="Proteomes" id="UP000654922">
    <property type="component" value="Unassembled WGS sequence"/>
</dbReference>
<dbReference type="InterPro" id="IPR036259">
    <property type="entry name" value="MFS_trans_sf"/>
</dbReference>
<feature type="transmembrane region" description="Helical" evidence="6">
    <location>
        <begin position="424"/>
        <end position="445"/>
    </location>
</feature>
<feature type="domain" description="Major facilitator superfamily (MFS) profile" evidence="7">
    <location>
        <begin position="90"/>
        <end position="520"/>
    </location>
</feature>
<keyword evidence="2 6" id="KW-0812">Transmembrane</keyword>
<dbReference type="SUPFAM" id="SSF103473">
    <property type="entry name" value="MFS general substrate transporter"/>
    <property type="match status" value="1"/>
</dbReference>
<feature type="transmembrane region" description="Helical" evidence="6">
    <location>
        <begin position="358"/>
        <end position="378"/>
    </location>
</feature>
<feature type="compositionally biased region" description="Polar residues" evidence="5">
    <location>
        <begin position="18"/>
        <end position="32"/>
    </location>
</feature>
<feature type="transmembrane region" description="Helical" evidence="6">
    <location>
        <begin position="124"/>
        <end position="144"/>
    </location>
</feature>
<dbReference type="AlphaFoldDB" id="A0A8H6V3S3"/>
<dbReference type="InterPro" id="IPR020846">
    <property type="entry name" value="MFS_dom"/>
</dbReference>
<dbReference type="PANTHER" id="PTHR23502:SF60">
    <property type="entry name" value="MAJOR FACILITATOR SUPERFAMILY (MFS) PROFILE DOMAIN-CONTAINING PROTEIN-RELATED"/>
    <property type="match status" value="1"/>
</dbReference>
<dbReference type="PROSITE" id="PS50850">
    <property type="entry name" value="MFS"/>
    <property type="match status" value="1"/>
</dbReference>
<dbReference type="EMBL" id="JACBAG010001906">
    <property type="protein sequence ID" value="KAF7176877.1"/>
    <property type="molecule type" value="Genomic_DNA"/>
</dbReference>
<evidence type="ECO:0000256" key="3">
    <source>
        <dbReference type="ARBA" id="ARBA00022989"/>
    </source>
</evidence>
<feature type="transmembrane region" description="Helical" evidence="6">
    <location>
        <begin position="182"/>
        <end position="203"/>
    </location>
</feature>
<gene>
    <name evidence="8" type="ORF">CNMCM5623_008214</name>
    <name evidence="9" type="ORF">CNMCM7691_004161</name>
</gene>
<dbReference type="Proteomes" id="UP000641853">
    <property type="component" value="Unassembled WGS sequence"/>
</dbReference>
<feature type="transmembrane region" description="Helical" evidence="6">
    <location>
        <begin position="156"/>
        <end position="176"/>
    </location>
</feature>
<sequence length="529" mass="57702">MATQLASTPSGEKGDGNAQIQSQPVEASSSLSGRPAPDPNLVSLPSWQQMFFIQGGTILASNRSLGQVTWDGPNDPENPKNWPASRKWMVFIPMSLFNLLSSMSSATVAPALEAIADDLKIRSQTLLIMSLSVYLLGSAIVPLVSSPLSEMYGRVIILSAANISYIIFNTLCGIAKTQNQLIAYRFLAGLGGAGPFGIGSGMNSDLFPPQDRWKAMAVFTLAPLLGTAIGPITGGFLVQYESWPWCFYVVSIAAAVVQLVAFFLLRETYGPVLLRRKCARMRKTTGNLNLYTEYDGMSSTALLHKNLIRPFRLLATQPIIQVLSLYLAYLNGILYLMVATFPDVWTTIYHESESIGSLNYISLTVGMAIATQLGTRIADRVYQRLRANNGGVARPEFRLPILCVGACIVPIGLFWYGWSARPSIHWIMPNIGAAIYAGSTVVQLVCVQGYLIDTYQLFAASAMAAVMVLRSLLGFALPLIAPSLYTTLGFAWGNSLLAFIAIFIGIPSPLLLWFYGERLREKSTYARNT</sequence>